<proteinExistence type="predicted"/>
<name>A0ABY8ETY5_MALFU</name>
<keyword evidence="2" id="KW-1185">Reference proteome</keyword>
<gene>
    <name evidence="1" type="primary">DGK1_1</name>
    <name evidence="1" type="ORF">GLX27_003735</name>
</gene>
<dbReference type="GO" id="GO:0141035">
    <property type="term" value="F:CTP-dependent diacylglycerol kinase activity"/>
    <property type="evidence" value="ECO:0007669"/>
    <property type="project" value="UniProtKB-EC"/>
</dbReference>
<reference evidence="1 2" key="1">
    <citation type="journal article" date="2020" name="Elife">
        <title>Loss of centromere function drives karyotype evolution in closely related Malassezia species.</title>
        <authorList>
            <person name="Sankaranarayanan S.R."/>
            <person name="Ianiri G."/>
            <person name="Coelho M.A."/>
            <person name="Reza M.H."/>
            <person name="Thimmappa B.C."/>
            <person name="Ganguly P."/>
            <person name="Vadnala R.N."/>
            <person name="Sun S."/>
            <person name="Siddharthan R."/>
            <person name="Tellgren-Roth C."/>
            <person name="Dawson T.L."/>
            <person name="Heitman J."/>
            <person name="Sanyal K."/>
        </authorList>
    </citation>
    <scope>NUCLEOTIDE SEQUENCE [LARGE SCALE GENOMIC DNA]</scope>
    <source>
        <strain evidence="1">CBS14141</strain>
    </source>
</reference>
<protein>
    <submittedName>
        <fullName evidence="1">Diacylglycerol kinase (CTP)</fullName>
        <ecNumber evidence="1">2.7.1.174</ecNumber>
    </submittedName>
</protein>
<organism evidence="1 2">
    <name type="scientific">Malassezia furfur</name>
    <name type="common">Pityriasis versicolor infection agent</name>
    <name type="synonym">Pityrosporum furfur</name>
    <dbReference type="NCBI Taxonomy" id="55194"/>
    <lineage>
        <taxon>Eukaryota</taxon>
        <taxon>Fungi</taxon>
        <taxon>Dikarya</taxon>
        <taxon>Basidiomycota</taxon>
        <taxon>Ustilaginomycotina</taxon>
        <taxon>Malasseziomycetes</taxon>
        <taxon>Malasseziales</taxon>
        <taxon>Malasseziaceae</taxon>
        <taxon>Malassezia</taxon>
    </lineage>
</organism>
<dbReference type="PANTHER" id="PTHR31303:SF1">
    <property type="entry name" value="CTP-DEPENDENT DIACYLGLYCEROL KINASE 1"/>
    <property type="match status" value="1"/>
</dbReference>
<dbReference type="EC" id="2.7.1.174" evidence="1"/>
<evidence type="ECO:0000313" key="1">
    <source>
        <dbReference type="EMBL" id="WFD49058.1"/>
    </source>
</evidence>
<evidence type="ECO:0000313" key="2">
    <source>
        <dbReference type="Proteomes" id="UP000818624"/>
    </source>
</evidence>
<dbReference type="Proteomes" id="UP000818624">
    <property type="component" value="Chromosome 4"/>
</dbReference>
<dbReference type="PANTHER" id="PTHR31303">
    <property type="entry name" value="CTP-DEPENDENT DIACYLGLYCEROL KINASE 1"/>
    <property type="match status" value="1"/>
</dbReference>
<dbReference type="EMBL" id="CP046237">
    <property type="protein sequence ID" value="WFD49058.1"/>
    <property type="molecule type" value="Genomic_DNA"/>
</dbReference>
<dbReference type="InterPro" id="IPR037997">
    <property type="entry name" value="Dgk1-like"/>
</dbReference>
<sequence length="157" mass="17165">MVETAPPVQGRAQRSNSLEKGAAVLRALARTPSYHEVAYAAPSDAAPAAPTSRAAPAPAPAPRAVHPLHSARWEKIVVKWEVPRKVLHASIGFVVLALYGLNVDLDRIVRVLSYMLAFIASMDLLRLNLPGFERAYEAVVGALMRDGERVRRVHTDR</sequence>
<accession>A0ABY8ETY5</accession>
<keyword evidence="1" id="KW-0418">Kinase</keyword>
<keyword evidence="1" id="KW-0808">Transferase</keyword>